<feature type="transmembrane region" description="Helical" evidence="2">
    <location>
        <begin position="7"/>
        <end position="24"/>
    </location>
</feature>
<gene>
    <name evidence="3" type="ORF">MSSD14B_21010</name>
</gene>
<organism evidence="3 4">
    <name type="scientific">Marinobacter salsuginis</name>
    <dbReference type="NCBI Taxonomy" id="418719"/>
    <lineage>
        <taxon>Bacteria</taxon>
        <taxon>Pseudomonadati</taxon>
        <taxon>Pseudomonadota</taxon>
        <taxon>Gammaproteobacteria</taxon>
        <taxon>Pseudomonadales</taxon>
        <taxon>Marinobacteraceae</taxon>
        <taxon>Marinobacter</taxon>
    </lineage>
</organism>
<feature type="region of interest" description="Disordered" evidence="1">
    <location>
        <begin position="26"/>
        <end position="60"/>
    </location>
</feature>
<proteinExistence type="predicted"/>
<evidence type="ECO:0000256" key="1">
    <source>
        <dbReference type="SAM" id="MobiDB-lite"/>
    </source>
</evidence>
<keyword evidence="2" id="KW-1133">Transmembrane helix</keyword>
<dbReference type="EMBL" id="BGZI01000012">
    <property type="protein sequence ID" value="GBO88433.1"/>
    <property type="molecule type" value="Genomic_DNA"/>
</dbReference>
<evidence type="ECO:0000313" key="3">
    <source>
        <dbReference type="EMBL" id="GBO88433.1"/>
    </source>
</evidence>
<comment type="caution">
    <text evidence="3">The sequence shown here is derived from an EMBL/GenBank/DDBJ whole genome shotgun (WGS) entry which is preliminary data.</text>
</comment>
<evidence type="ECO:0008006" key="5">
    <source>
        <dbReference type="Google" id="ProtNLM"/>
    </source>
</evidence>
<dbReference type="RefSeq" id="WP_136631468.1">
    <property type="nucleotide sequence ID" value="NZ_BGZI01000012.1"/>
</dbReference>
<keyword evidence="2" id="KW-0812">Transmembrane</keyword>
<dbReference type="AlphaFoldDB" id="A0A5M3PZS0"/>
<accession>A0A5M3PZS0</accession>
<evidence type="ECO:0000256" key="2">
    <source>
        <dbReference type="SAM" id="Phobius"/>
    </source>
</evidence>
<name>A0A5M3PZS0_9GAMM</name>
<keyword evidence="2" id="KW-0472">Membrane</keyword>
<sequence length="60" mass="6379">MEWLAENWFSVLIGIVFVAMHMFGHGGHGGHGGGGHGGHGAPDKPDKPDSDRDRPSGHQH</sequence>
<protein>
    <recommendedName>
        <fullName evidence="5">DUF2933 domain-containing protein</fullName>
    </recommendedName>
</protein>
<feature type="compositionally biased region" description="Basic and acidic residues" evidence="1">
    <location>
        <begin position="41"/>
        <end position="60"/>
    </location>
</feature>
<reference evidence="3 4" key="1">
    <citation type="journal article" date="2019" name="J. Gen. Appl. Microbiol.">
        <title>Aerobic degradation of cis-dichloroethene by the marine bacterium Marinobacter salsuginis strain 5N-3.</title>
        <authorList>
            <person name="Inoue Y."/>
            <person name="Fukunaga Y."/>
            <person name="Katsumata H."/>
            <person name="Ohji S."/>
            <person name="Hosoyama A."/>
            <person name="Mori K."/>
            <person name="Ando K."/>
        </authorList>
    </citation>
    <scope>NUCLEOTIDE SEQUENCE [LARGE SCALE GENOMIC DNA]</scope>
    <source>
        <strain evidence="3 4">NBRC 109114</strain>
    </source>
</reference>
<feature type="compositionally biased region" description="Gly residues" evidence="1">
    <location>
        <begin position="26"/>
        <end position="40"/>
    </location>
</feature>
<evidence type="ECO:0000313" key="4">
    <source>
        <dbReference type="Proteomes" id="UP000387223"/>
    </source>
</evidence>
<dbReference type="Proteomes" id="UP000387223">
    <property type="component" value="Unassembled WGS sequence"/>
</dbReference>